<dbReference type="InterPro" id="IPR038762">
    <property type="entry name" value="ABM_predict"/>
</dbReference>
<keyword evidence="3" id="KW-0560">Oxidoreductase</keyword>
<sequence length="211" mass="23618">MDDMAESAAHPITVAIERRIDPSRAVEATSWMQAGTDLATGFAGFLGSGWVRAGEGSDLWYMLYRFRDIPTLEAWEQSPQREWWLDSGRAFASEVRVERRTGIEGWFDASFATHVERPESGQRSDAAAATGPIQQPIPAAPPRWKQAVAIWLGFFPTNLLASWLLGFVPGFGDWPLVARVLLATLLLTPIMTYLVLPWVTRLLRPWLHRAG</sequence>
<dbReference type="PANTHER" id="PTHR40057:SF1">
    <property type="entry name" value="SLR1162 PROTEIN"/>
    <property type="match status" value="1"/>
</dbReference>
<evidence type="ECO:0000313" key="4">
    <source>
        <dbReference type="Proteomes" id="UP000602532"/>
    </source>
</evidence>
<keyword evidence="4" id="KW-1185">Reference proteome</keyword>
<keyword evidence="1" id="KW-0812">Transmembrane</keyword>
<dbReference type="PANTHER" id="PTHR40057">
    <property type="entry name" value="SLR1162 PROTEIN"/>
    <property type="match status" value="1"/>
</dbReference>
<dbReference type="SUPFAM" id="SSF54909">
    <property type="entry name" value="Dimeric alpha+beta barrel"/>
    <property type="match status" value="1"/>
</dbReference>
<organism evidence="3 4">
    <name type="scientific">Microbacterium gallinarum</name>
    <dbReference type="NCBI Taxonomy" id="2762209"/>
    <lineage>
        <taxon>Bacteria</taxon>
        <taxon>Bacillati</taxon>
        <taxon>Actinomycetota</taxon>
        <taxon>Actinomycetes</taxon>
        <taxon>Micrococcales</taxon>
        <taxon>Microbacteriaceae</taxon>
        <taxon>Microbacterium</taxon>
    </lineage>
</organism>
<keyword evidence="3" id="KW-0503">Monooxygenase</keyword>
<comment type="caution">
    <text evidence="3">The sequence shown here is derived from an EMBL/GenBank/DDBJ whole genome shotgun (WGS) entry which is preliminary data.</text>
</comment>
<accession>A0ABR8X1E3</accession>
<dbReference type="Pfam" id="PF03992">
    <property type="entry name" value="ABM"/>
    <property type="match status" value="1"/>
</dbReference>
<evidence type="ECO:0000313" key="3">
    <source>
        <dbReference type="EMBL" id="MBD8023147.1"/>
    </source>
</evidence>
<feature type="transmembrane region" description="Helical" evidence="1">
    <location>
        <begin position="180"/>
        <end position="199"/>
    </location>
</feature>
<dbReference type="Proteomes" id="UP000602532">
    <property type="component" value="Unassembled WGS sequence"/>
</dbReference>
<proteinExistence type="predicted"/>
<gene>
    <name evidence="3" type="ORF">H9622_06010</name>
</gene>
<protein>
    <submittedName>
        <fullName evidence="3">Antibiotic biosynthesis monooxygenase</fullName>
    </submittedName>
</protein>
<dbReference type="InterPro" id="IPR011008">
    <property type="entry name" value="Dimeric_a/b-barrel"/>
</dbReference>
<feature type="transmembrane region" description="Helical" evidence="1">
    <location>
        <begin position="148"/>
        <end position="168"/>
    </location>
</feature>
<dbReference type="EMBL" id="JACSPM010000001">
    <property type="protein sequence ID" value="MBD8023147.1"/>
    <property type="molecule type" value="Genomic_DNA"/>
</dbReference>
<feature type="domain" description="ABM" evidence="2">
    <location>
        <begin position="12"/>
        <end position="80"/>
    </location>
</feature>
<keyword evidence="1" id="KW-0472">Membrane</keyword>
<dbReference type="InterPro" id="IPR007138">
    <property type="entry name" value="ABM_dom"/>
</dbReference>
<keyword evidence="1" id="KW-1133">Transmembrane helix</keyword>
<dbReference type="GO" id="GO:0004497">
    <property type="term" value="F:monooxygenase activity"/>
    <property type="evidence" value="ECO:0007669"/>
    <property type="project" value="UniProtKB-KW"/>
</dbReference>
<evidence type="ECO:0000256" key="1">
    <source>
        <dbReference type="SAM" id="Phobius"/>
    </source>
</evidence>
<evidence type="ECO:0000259" key="2">
    <source>
        <dbReference type="Pfam" id="PF03992"/>
    </source>
</evidence>
<name>A0ABR8X1E3_9MICO</name>
<reference evidence="3 4" key="1">
    <citation type="submission" date="2020-08" db="EMBL/GenBank/DDBJ databases">
        <title>A Genomic Blueprint of the Chicken Gut Microbiome.</title>
        <authorList>
            <person name="Gilroy R."/>
            <person name="Ravi A."/>
            <person name="Getino M."/>
            <person name="Pursley I."/>
            <person name="Horton D.L."/>
            <person name="Alikhan N.-F."/>
            <person name="Baker D."/>
            <person name="Gharbi K."/>
            <person name="Hall N."/>
            <person name="Watson M."/>
            <person name="Adriaenssens E.M."/>
            <person name="Foster-Nyarko E."/>
            <person name="Jarju S."/>
            <person name="Secka A."/>
            <person name="Antonio M."/>
            <person name="Oren A."/>
            <person name="Chaudhuri R."/>
            <person name="La Ragione R.M."/>
            <person name="Hildebrand F."/>
            <person name="Pallen M.J."/>
        </authorList>
    </citation>
    <scope>NUCLEOTIDE SEQUENCE [LARGE SCALE GENOMIC DNA]</scope>
    <source>
        <strain evidence="3 4">Sa1CUA4</strain>
    </source>
</reference>
<dbReference type="RefSeq" id="WP_191765168.1">
    <property type="nucleotide sequence ID" value="NZ_JACSPM010000001.1"/>
</dbReference>